<keyword evidence="4" id="KW-1003">Cell membrane</keyword>
<keyword evidence="7 9" id="KW-0472">Membrane</keyword>
<evidence type="ECO:0000256" key="6">
    <source>
        <dbReference type="ARBA" id="ARBA00022989"/>
    </source>
</evidence>
<gene>
    <name evidence="10" type="ORF">JHE00_03440</name>
</gene>
<evidence type="ECO:0000256" key="2">
    <source>
        <dbReference type="ARBA" id="ARBA00005658"/>
    </source>
</evidence>
<evidence type="ECO:0000256" key="3">
    <source>
        <dbReference type="ARBA" id="ARBA00022448"/>
    </source>
</evidence>
<evidence type="ECO:0000256" key="5">
    <source>
        <dbReference type="ARBA" id="ARBA00022692"/>
    </source>
</evidence>
<accession>A0A934QLQ5</accession>
<proteinExistence type="inferred from homology"/>
<name>A0A934QLQ5_9PSEU</name>
<comment type="similarity">
    <text evidence="2">Belongs to the BCCT transporter (TC 2.A.15) family.</text>
</comment>
<feature type="transmembrane region" description="Helical" evidence="9">
    <location>
        <begin position="92"/>
        <end position="112"/>
    </location>
</feature>
<evidence type="ECO:0000313" key="11">
    <source>
        <dbReference type="Proteomes" id="UP000635245"/>
    </source>
</evidence>
<evidence type="ECO:0000256" key="1">
    <source>
        <dbReference type="ARBA" id="ARBA00004651"/>
    </source>
</evidence>
<feature type="region of interest" description="Disordered" evidence="8">
    <location>
        <begin position="130"/>
        <end position="158"/>
    </location>
</feature>
<evidence type="ECO:0000313" key="10">
    <source>
        <dbReference type="EMBL" id="MBK1783367.1"/>
    </source>
</evidence>
<dbReference type="PANTHER" id="PTHR30047:SF7">
    <property type="entry name" value="HIGH-AFFINITY CHOLINE TRANSPORT PROTEIN"/>
    <property type="match status" value="1"/>
</dbReference>
<dbReference type="RefSeq" id="WP_200314631.1">
    <property type="nucleotide sequence ID" value="NZ_JAENJH010000001.1"/>
</dbReference>
<dbReference type="InterPro" id="IPR000060">
    <property type="entry name" value="BCCT_transptr"/>
</dbReference>
<dbReference type="GO" id="GO:0022857">
    <property type="term" value="F:transmembrane transporter activity"/>
    <property type="evidence" value="ECO:0007669"/>
    <property type="project" value="InterPro"/>
</dbReference>
<protein>
    <submittedName>
        <fullName evidence="10">BCCT family transporter</fullName>
    </submittedName>
</protein>
<dbReference type="Proteomes" id="UP000635245">
    <property type="component" value="Unassembled WGS sequence"/>
</dbReference>
<dbReference type="GO" id="GO:0005886">
    <property type="term" value="C:plasma membrane"/>
    <property type="evidence" value="ECO:0007669"/>
    <property type="project" value="UniProtKB-SubCell"/>
</dbReference>
<dbReference type="EMBL" id="JAENJH010000001">
    <property type="protein sequence ID" value="MBK1783367.1"/>
    <property type="molecule type" value="Genomic_DNA"/>
</dbReference>
<keyword evidence="5 9" id="KW-0812">Transmembrane</keyword>
<dbReference type="AlphaFoldDB" id="A0A934QLQ5"/>
<organism evidence="10 11">
    <name type="scientific">Prauserella cavernicola</name>
    <dbReference type="NCBI Taxonomy" id="2800127"/>
    <lineage>
        <taxon>Bacteria</taxon>
        <taxon>Bacillati</taxon>
        <taxon>Actinomycetota</taxon>
        <taxon>Actinomycetes</taxon>
        <taxon>Pseudonocardiales</taxon>
        <taxon>Pseudonocardiaceae</taxon>
        <taxon>Prauserella</taxon>
    </lineage>
</organism>
<evidence type="ECO:0000256" key="8">
    <source>
        <dbReference type="SAM" id="MobiDB-lite"/>
    </source>
</evidence>
<dbReference type="Pfam" id="PF02028">
    <property type="entry name" value="BCCT"/>
    <property type="match status" value="1"/>
</dbReference>
<keyword evidence="11" id="KW-1185">Reference proteome</keyword>
<feature type="transmembrane region" description="Helical" evidence="9">
    <location>
        <begin position="64"/>
        <end position="86"/>
    </location>
</feature>
<keyword evidence="6 9" id="KW-1133">Transmembrane helix</keyword>
<comment type="caution">
    <text evidence="10">The sequence shown here is derived from an EMBL/GenBank/DDBJ whole genome shotgun (WGS) entry which is preliminary data.</text>
</comment>
<keyword evidence="3" id="KW-0813">Transport</keyword>
<feature type="transmembrane region" description="Helical" evidence="9">
    <location>
        <begin position="20"/>
        <end position="43"/>
    </location>
</feature>
<evidence type="ECO:0000256" key="7">
    <source>
        <dbReference type="ARBA" id="ARBA00023136"/>
    </source>
</evidence>
<reference evidence="10" key="1">
    <citation type="submission" date="2020-12" db="EMBL/GenBank/DDBJ databases">
        <title>Prauserella sp. ASG 168, a novel actinomycete isolated from cave rock.</title>
        <authorList>
            <person name="Suriyachadkun C."/>
        </authorList>
    </citation>
    <scope>NUCLEOTIDE SEQUENCE</scope>
    <source>
        <strain evidence="10">ASG 168</strain>
    </source>
</reference>
<evidence type="ECO:0000256" key="9">
    <source>
        <dbReference type="SAM" id="Phobius"/>
    </source>
</evidence>
<sequence>MESVKDSRAAGDAIFETLGAFPLASVTSFVAIVLVALFFISGADANTYALSMLSSDGVTTPRRPVLIVWGVLTGVTAVVLLLAGGLNALETTVIITSAPFVILLVLLAVSFWKELRAEDLHDLARVGPAAPPAPAEVAEPPRPRDAQQPAGLGTSRAE</sequence>
<evidence type="ECO:0000256" key="4">
    <source>
        <dbReference type="ARBA" id="ARBA00022475"/>
    </source>
</evidence>
<dbReference type="PANTHER" id="PTHR30047">
    <property type="entry name" value="HIGH-AFFINITY CHOLINE TRANSPORT PROTEIN-RELATED"/>
    <property type="match status" value="1"/>
</dbReference>
<comment type="subcellular location">
    <subcellularLocation>
        <location evidence="1">Cell membrane</location>
        <topology evidence="1">Multi-pass membrane protein</topology>
    </subcellularLocation>
</comment>